<dbReference type="EMBL" id="CALNXJ010000023">
    <property type="protein sequence ID" value="CAH3128611.1"/>
    <property type="molecule type" value="Genomic_DNA"/>
</dbReference>
<comment type="subcellular location">
    <subcellularLocation>
        <location evidence="1">Mitochondrion outer membrane</location>
        <topology evidence="1">Single-pass type IV membrane protein</topology>
        <orientation evidence="1">Cytoplasmic side</orientation>
    </subcellularLocation>
</comment>
<feature type="domain" description="Amine oxidase" evidence="5">
    <location>
        <begin position="1"/>
        <end position="83"/>
    </location>
</feature>
<organism evidence="6 7">
    <name type="scientific">Pocillopora meandrina</name>
    <dbReference type="NCBI Taxonomy" id="46732"/>
    <lineage>
        <taxon>Eukaryota</taxon>
        <taxon>Metazoa</taxon>
        <taxon>Cnidaria</taxon>
        <taxon>Anthozoa</taxon>
        <taxon>Hexacorallia</taxon>
        <taxon>Scleractinia</taxon>
        <taxon>Astrocoeniina</taxon>
        <taxon>Pocilloporidae</taxon>
        <taxon>Pocillopora</taxon>
    </lineage>
</organism>
<evidence type="ECO:0000256" key="2">
    <source>
        <dbReference type="ARBA" id="ARBA00005995"/>
    </source>
</evidence>
<dbReference type="GO" id="GO:0097621">
    <property type="term" value="F:monoamine oxidase activity"/>
    <property type="evidence" value="ECO:0007669"/>
    <property type="project" value="UniProtKB-EC"/>
</dbReference>
<dbReference type="InterPro" id="IPR050703">
    <property type="entry name" value="Flavin_MAO"/>
</dbReference>
<evidence type="ECO:0000256" key="1">
    <source>
        <dbReference type="ARBA" id="ARBA00004362"/>
    </source>
</evidence>
<keyword evidence="7" id="KW-1185">Reference proteome</keyword>
<name>A0AAU9WWN5_9CNID</name>
<dbReference type="GO" id="GO:0005741">
    <property type="term" value="C:mitochondrial outer membrane"/>
    <property type="evidence" value="ECO:0007669"/>
    <property type="project" value="UniProtKB-SubCell"/>
</dbReference>
<dbReference type="Pfam" id="PF01593">
    <property type="entry name" value="Amino_oxidase"/>
    <property type="match status" value="1"/>
</dbReference>
<comment type="similarity">
    <text evidence="2">Belongs to the flavin monoamine oxidase family.</text>
</comment>
<dbReference type="EC" id="1.4.3.4" evidence="3"/>
<accession>A0AAU9WWN5</accession>
<dbReference type="InterPro" id="IPR002937">
    <property type="entry name" value="Amino_oxidase"/>
</dbReference>
<comment type="caution">
    <text evidence="6">The sequence shown here is derived from an EMBL/GenBank/DDBJ whole genome shotgun (WGS) entry which is preliminary data.</text>
</comment>
<protein>
    <recommendedName>
        <fullName evidence="3">monoamine oxidase</fullName>
        <ecNumber evidence="3">1.4.3.4</ecNumber>
    </recommendedName>
</protein>
<dbReference type="Gene3D" id="3.50.50.60">
    <property type="entry name" value="FAD/NAD(P)-binding domain"/>
    <property type="match status" value="1"/>
</dbReference>
<sequence>GLFAARVLHKEYGVKVVVLEARDRVGGRTFTETGNTLYSPLPPDPSFGYCDLGGAYVCETQTRLLKLAQELGVETYQVYSQGQSVEHYLVNKMYF</sequence>
<dbReference type="PANTHER" id="PTHR43563:SF1">
    <property type="entry name" value="AMINE OXIDASE [FLAVIN-CONTAINING] B"/>
    <property type="match status" value="1"/>
</dbReference>
<dbReference type="AlphaFoldDB" id="A0AAU9WWN5"/>
<dbReference type="Gene3D" id="3.90.660.10">
    <property type="match status" value="1"/>
</dbReference>
<feature type="non-terminal residue" evidence="6">
    <location>
        <position position="1"/>
    </location>
</feature>
<evidence type="ECO:0000313" key="7">
    <source>
        <dbReference type="Proteomes" id="UP001159428"/>
    </source>
</evidence>
<reference evidence="6 7" key="1">
    <citation type="submission" date="2022-05" db="EMBL/GenBank/DDBJ databases">
        <authorList>
            <consortium name="Genoscope - CEA"/>
            <person name="William W."/>
        </authorList>
    </citation>
    <scope>NUCLEOTIDE SEQUENCE [LARGE SCALE GENOMIC DNA]</scope>
</reference>
<dbReference type="Proteomes" id="UP001159428">
    <property type="component" value="Unassembled WGS sequence"/>
</dbReference>
<evidence type="ECO:0000313" key="6">
    <source>
        <dbReference type="EMBL" id="CAH3128611.1"/>
    </source>
</evidence>
<dbReference type="InterPro" id="IPR036188">
    <property type="entry name" value="FAD/NAD-bd_sf"/>
</dbReference>
<evidence type="ECO:0000256" key="3">
    <source>
        <dbReference type="ARBA" id="ARBA00012804"/>
    </source>
</evidence>
<dbReference type="PANTHER" id="PTHR43563">
    <property type="entry name" value="AMINE OXIDASE"/>
    <property type="match status" value="1"/>
</dbReference>
<evidence type="ECO:0000259" key="5">
    <source>
        <dbReference type="Pfam" id="PF01593"/>
    </source>
</evidence>
<gene>
    <name evidence="6" type="ORF">PMEA_00013028</name>
</gene>
<comment type="catalytic activity">
    <reaction evidence="4">
        <text>a secondary aliphatic amine + O2 + H2O = a primary amine + an aldehyde + H2O2</text>
        <dbReference type="Rhea" id="RHEA:26414"/>
        <dbReference type="ChEBI" id="CHEBI:15377"/>
        <dbReference type="ChEBI" id="CHEBI:15379"/>
        <dbReference type="ChEBI" id="CHEBI:16240"/>
        <dbReference type="ChEBI" id="CHEBI:17478"/>
        <dbReference type="ChEBI" id="CHEBI:58855"/>
        <dbReference type="ChEBI" id="CHEBI:65296"/>
        <dbReference type="EC" id="1.4.3.4"/>
    </reaction>
</comment>
<dbReference type="SUPFAM" id="SSF51905">
    <property type="entry name" value="FAD/NAD(P)-binding domain"/>
    <property type="match status" value="1"/>
</dbReference>
<evidence type="ECO:0000256" key="4">
    <source>
        <dbReference type="ARBA" id="ARBA00048448"/>
    </source>
</evidence>
<proteinExistence type="inferred from homology"/>